<dbReference type="Gene3D" id="3.40.50.300">
    <property type="entry name" value="P-loop containing nucleotide triphosphate hydrolases"/>
    <property type="match status" value="1"/>
</dbReference>
<dbReference type="GO" id="GO:0003883">
    <property type="term" value="F:CTP synthase activity"/>
    <property type="evidence" value="ECO:0007669"/>
    <property type="project" value="InterPro"/>
</dbReference>
<dbReference type="AlphaFoldDB" id="T0XY59"/>
<dbReference type="GO" id="GO:0006241">
    <property type="term" value="P:CTP biosynthetic process"/>
    <property type="evidence" value="ECO:0007669"/>
    <property type="project" value="TreeGrafter"/>
</dbReference>
<evidence type="ECO:0000313" key="2">
    <source>
        <dbReference type="EMBL" id="EQD25858.1"/>
    </source>
</evidence>
<dbReference type="InterPro" id="IPR027417">
    <property type="entry name" value="P-loop_NTPase"/>
</dbReference>
<evidence type="ECO:0000259" key="1">
    <source>
        <dbReference type="Pfam" id="PF06418"/>
    </source>
</evidence>
<protein>
    <submittedName>
        <fullName evidence="2">CTP synthase</fullName>
    </submittedName>
</protein>
<dbReference type="InterPro" id="IPR017456">
    <property type="entry name" value="CTP_synthase_N"/>
</dbReference>
<reference evidence="2" key="2">
    <citation type="journal article" date="2014" name="ISME J.">
        <title>Microbial stratification in low pH oxic and suboxic macroscopic growths along an acid mine drainage.</title>
        <authorList>
            <person name="Mendez-Garcia C."/>
            <person name="Mesa V."/>
            <person name="Sprenger R.R."/>
            <person name="Richter M."/>
            <person name="Diez M.S."/>
            <person name="Solano J."/>
            <person name="Bargiela R."/>
            <person name="Golyshina O.V."/>
            <person name="Manteca A."/>
            <person name="Ramos J.L."/>
            <person name="Gallego J.R."/>
            <person name="Llorente I."/>
            <person name="Martins Dos Santos V.A."/>
            <person name="Jensen O.N."/>
            <person name="Pelaez A.I."/>
            <person name="Sanchez J."/>
            <person name="Ferrer M."/>
        </authorList>
    </citation>
    <scope>NUCLEOTIDE SEQUENCE</scope>
</reference>
<feature type="non-terminal residue" evidence="2">
    <location>
        <position position="166"/>
    </location>
</feature>
<organism evidence="2">
    <name type="scientific">mine drainage metagenome</name>
    <dbReference type="NCBI Taxonomy" id="410659"/>
    <lineage>
        <taxon>unclassified sequences</taxon>
        <taxon>metagenomes</taxon>
        <taxon>ecological metagenomes</taxon>
    </lineage>
</organism>
<accession>T0XY59</accession>
<dbReference type="Pfam" id="PF06418">
    <property type="entry name" value="CTP_synth_N"/>
    <property type="match status" value="1"/>
</dbReference>
<dbReference type="PANTHER" id="PTHR11550:SF0">
    <property type="entry name" value="CTP SYNTHASE-RELATED"/>
    <property type="match status" value="1"/>
</dbReference>
<gene>
    <name evidence="2" type="ORF">B1A_22126</name>
</gene>
<comment type="caution">
    <text evidence="2">The sequence shown here is derived from an EMBL/GenBank/DDBJ whole genome shotgun (WGS) entry which is preliminary data.</text>
</comment>
<sequence length="166" mass="18562">MVVLGLLMSGLGKGAVTSAIMKMFDFYDLKVLPVKFDGYLNYDCGTMNPYRHGEVFVLDDKSEVDMDFGLYERFLNKNLTGDLSITGGKLFSKLVTKERKGGFLGEDVQIIPHLTNEVIGNVENIYEKKEPDVLVIEVGGTVGDIENSYFIEAMRQFATNHDVTFV</sequence>
<dbReference type="GO" id="GO:0042802">
    <property type="term" value="F:identical protein binding"/>
    <property type="evidence" value="ECO:0007669"/>
    <property type="project" value="TreeGrafter"/>
</dbReference>
<dbReference type="SUPFAM" id="SSF52540">
    <property type="entry name" value="P-loop containing nucleoside triphosphate hydrolases"/>
    <property type="match status" value="1"/>
</dbReference>
<dbReference type="GO" id="GO:0019856">
    <property type="term" value="P:pyrimidine nucleobase biosynthetic process"/>
    <property type="evidence" value="ECO:0007669"/>
    <property type="project" value="TreeGrafter"/>
</dbReference>
<dbReference type="InterPro" id="IPR004468">
    <property type="entry name" value="CTP_synthase"/>
</dbReference>
<dbReference type="EMBL" id="AUZX01016365">
    <property type="protein sequence ID" value="EQD25858.1"/>
    <property type="molecule type" value="Genomic_DNA"/>
</dbReference>
<feature type="domain" description="CTP synthase N-terminal" evidence="1">
    <location>
        <begin position="2"/>
        <end position="161"/>
    </location>
</feature>
<dbReference type="PANTHER" id="PTHR11550">
    <property type="entry name" value="CTP SYNTHASE"/>
    <property type="match status" value="1"/>
</dbReference>
<name>T0XY59_9ZZZZ</name>
<proteinExistence type="predicted"/>
<reference evidence="2" key="1">
    <citation type="submission" date="2013-08" db="EMBL/GenBank/DDBJ databases">
        <authorList>
            <person name="Mendez C."/>
            <person name="Richter M."/>
            <person name="Ferrer M."/>
            <person name="Sanchez J."/>
        </authorList>
    </citation>
    <scope>NUCLEOTIDE SEQUENCE</scope>
</reference>